<keyword evidence="3" id="KW-0418">Kinase</keyword>
<dbReference type="Proteomes" id="UP001551482">
    <property type="component" value="Unassembled WGS sequence"/>
</dbReference>
<evidence type="ECO:0000256" key="5">
    <source>
        <dbReference type="PROSITE-ProRule" id="PRU10141"/>
    </source>
</evidence>
<dbReference type="InterPro" id="IPR015943">
    <property type="entry name" value="WD40/YVTN_repeat-like_dom_sf"/>
</dbReference>
<dbReference type="InterPro" id="IPR011009">
    <property type="entry name" value="Kinase-like_dom_sf"/>
</dbReference>
<name>A0ABV3DTW0_9ACTN</name>
<dbReference type="InterPro" id="IPR008271">
    <property type="entry name" value="Ser/Thr_kinase_AS"/>
</dbReference>
<keyword evidence="4 5" id="KW-0067">ATP-binding</keyword>
<reference evidence="8 9" key="1">
    <citation type="submission" date="2024-06" db="EMBL/GenBank/DDBJ databases">
        <title>The Natural Products Discovery Center: Release of the First 8490 Sequenced Strains for Exploring Actinobacteria Biosynthetic Diversity.</title>
        <authorList>
            <person name="Kalkreuter E."/>
            <person name="Kautsar S.A."/>
            <person name="Yang D."/>
            <person name="Bader C.D."/>
            <person name="Teijaro C.N."/>
            <person name="Fluegel L."/>
            <person name="Davis C.M."/>
            <person name="Simpson J.R."/>
            <person name="Lauterbach L."/>
            <person name="Steele A.D."/>
            <person name="Gui C."/>
            <person name="Meng S."/>
            <person name="Li G."/>
            <person name="Viehrig K."/>
            <person name="Ye F."/>
            <person name="Su P."/>
            <person name="Kiefer A.F."/>
            <person name="Nichols A."/>
            <person name="Cepeda A.J."/>
            <person name="Yan W."/>
            <person name="Fan B."/>
            <person name="Jiang Y."/>
            <person name="Adhikari A."/>
            <person name="Zheng C.-J."/>
            <person name="Schuster L."/>
            <person name="Cowan T.M."/>
            <person name="Smanski M.J."/>
            <person name="Chevrette M.G."/>
            <person name="De Carvalho L.P.S."/>
            <person name="Shen B."/>
        </authorList>
    </citation>
    <scope>NUCLEOTIDE SEQUENCE [LARGE SCALE GENOMIC DNA]</scope>
    <source>
        <strain evidence="8 9">NPDC048946</strain>
    </source>
</reference>
<evidence type="ECO:0000256" key="6">
    <source>
        <dbReference type="SAM" id="MobiDB-lite"/>
    </source>
</evidence>
<dbReference type="EMBL" id="JBEZFP010000118">
    <property type="protein sequence ID" value="MEU8138319.1"/>
    <property type="molecule type" value="Genomic_DNA"/>
</dbReference>
<evidence type="ECO:0000256" key="1">
    <source>
        <dbReference type="ARBA" id="ARBA00022679"/>
    </source>
</evidence>
<comment type="caution">
    <text evidence="8">The sequence shown here is derived from an EMBL/GenBank/DDBJ whole genome shotgun (WGS) entry which is preliminary data.</text>
</comment>
<dbReference type="CDD" id="cd14014">
    <property type="entry name" value="STKc_PknB_like"/>
    <property type="match status" value="1"/>
</dbReference>
<evidence type="ECO:0000256" key="4">
    <source>
        <dbReference type="ARBA" id="ARBA00022840"/>
    </source>
</evidence>
<dbReference type="PANTHER" id="PTHR43289">
    <property type="entry name" value="MITOGEN-ACTIVATED PROTEIN KINASE KINASE KINASE 20-RELATED"/>
    <property type="match status" value="1"/>
</dbReference>
<dbReference type="InterPro" id="IPR018391">
    <property type="entry name" value="PQQ_b-propeller_rpt"/>
</dbReference>
<evidence type="ECO:0000313" key="8">
    <source>
        <dbReference type="EMBL" id="MEU8138319.1"/>
    </source>
</evidence>
<dbReference type="InterPro" id="IPR000719">
    <property type="entry name" value="Prot_kinase_dom"/>
</dbReference>
<evidence type="ECO:0000256" key="2">
    <source>
        <dbReference type="ARBA" id="ARBA00022741"/>
    </source>
</evidence>
<dbReference type="InterPro" id="IPR002372">
    <property type="entry name" value="PQQ_rpt_dom"/>
</dbReference>
<dbReference type="InterPro" id="IPR011047">
    <property type="entry name" value="Quinoprotein_ADH-like_sf"/>
</dbReference>
<feature type="compositionally biased region" description="Low complexity" evidence="6">
    <location>
        <begin position="426"/>
        <end position="435"/>
    </location>
</feature>
<keyword evidence="9" id="KW-1185">Reference proteome</keyword>
<dbReference type="Gene3D" id="3.30.200.20">
    <property type="entry name" value="Phosphorylase Kinase, domain 1"/>
    <property type="match status" value="1"/>
</dbReference>
<dbReference type="PROSITE" id="PS00108">
    <property type="entry name" value="PROTEIN_KINASE_ST"/>
    <property type="match status" value="1"/>
</dbReference>
<proteinExistence type="predicted"/>
<feature type="compositionally biased region" description="Low complexity" evidence="6">
    <location>
        <begin position="349"/>
        <end position="358"/>
    </location>
</feature>
<feature type="domain" description="Protein kinase" evidence="7">
    <location>
        <begin position="15"/>
        <end position="274"/>
    </location>
</feature>
<feature type="region of interest" description="Disordered" evidence="6">
    <location>
        <begin position="409"/>
        <end position="437"/>
    </location>
</feature>
<gene>
    <name evidence="8" type="ORF">AB0C36_33060</name>
</gene>
<dbReference type="SMART" id="SM00220">
    <property type="entry name" value="S_TKc"/>
    <property type="match status" value="1"/>
</dbReference>
<dbReference type="InterPro" id="IPR017441">
    <property type="entry name" value="Protein_kinase_ATP_BS"/>
</dbReference>
<dbReference type="Pfam" id="PF13360">
    <property type="entry name" value="PQQ_2"/>
    <property type="match status" value="3"/>
</dbReference>
<dbReference type="Pfam" id="PF00069">
    <property type="entry name" value="Pkinase"/>
    <property type="match status" value="1"/>
</dbReference>
<feature type="compositionally biased region" description="Pro residues" evidence="6">
    <location>
        <begin position="300"/>
        <end position="322"/>
    </location>
</feature>
<accession>A0ABV3DTW0</accession>
<evidence type="ECO:0000256" key="3">
    <source>
        <dbReference type="ARBA" id="ARBA00022777"/>
    </source>
</evidence>
<feature type="binding site" evidence="5">
    <location>
        <position position="43"/>
    </location>
    <ligand>
        <name>ATP</name>
        <dbReference type="ChEBI" id="CHEBI:30616"/>
    </ligand>
</feature>
<evidence type="ECO:0000259" key="7">
    <source>
        <dbReference type="PROSITE" id="PS50011"/>
    </source>
</evidence>
<dbReference type="SUPFAM" id="SSF50998">
    <property type="entry name" value="Quinoprotein alcohol dehydrogenase-like"/>
    <property type="match status" value="2"/>
</dbReference>
<evidence type="ECO:0000313" key="9">
    <source>
        <dbReference type="Proteomes" id="UP001551482"/>
    </source>
</evidence>
<keyword evidence="2 5" id="KW-0547">Nucleotide-binding</keyword>
<protein>
    <submittedName>
        <fullName evidence="8">PQQ-binding-like beta-propeller repeat protein</fullName>
    </submittedName>
</protein>
<dbReference type="RefSeq" id="WP_358361505.1">
    <property type="nucleotide sequence ID" value="NZ_JBEZFP010000118.1"/>
</dbReference>
<dbReference type="SMART" id="SM00564">
    <property type="entry name" value="PQQ"/>
    <property type="match status" value="7"/>
</dbReference>
<dbReference type="SUPFAM" id="SSF56112">
    <property type="entry name" value="Protein kinase-like (PK-like)"/>
    <property type="match status" value="1"/>
</dbReference>
<sequence length="746" mass="75334">MDPLAPTDPERVGSYVLLGRLGGGGMGQVYLGRSPGGRPVAVKLVHSALAADRDFRRRFAQEVEAARSVGGFYTAPVVDADPDGDPPWLVTAYVPGPSLHDAVVSAGPLPPGTVRSLGAGLAEGLGAIHACGLVHRDLKPANVILADDGPRVIDFGIARAMGGSELTVTGTMVGTPGFMSPEQAMGETDIGPASDVFSLGSVLAFAATGEGPFGGGSIAGIVYRIVSGQPDLTRLPDELRDVVTACLVQEPSGRPSLDQVTDALAYGREATEMFTPGWLPATVPHIASDAVRAATVVVPPSDPTRAVPPPPTPGSVPGPPPTAETVAVPGRLAPPRDATTGDGTGSTGSTGSTAETVVGTGGVGATLAAPESDDKAPGRSGPSRRRFIIGAAGVATAAIAGAGAWAALRDDDKPKGETGASPPPQDDASPSAAKSGEPVWQFATSGTVLSYPRVAGDTVYGASNDGTLYAVNTADGTERWNFRTGAAIGSSPSVVGGVVYLGSDDGKLYAVDAVSGTERWSFPTGGIVHSPVFSGGVVYVGSADGFLYAVNADGKERWRFQTGNDTHSATIAGDVVYVGCSDSNLYAVDAVSAAKKWTAPTGGAVSGFPVVDGGVVYFGSTDGKLYAVNTADGRQRWVFAGTAAQAGPAVTGGTAYMGGGPNVYAVDTNTGKETGRYTAGGDVGRPTVAAGVLYVGSTDQNLHAVDVRTMQPLWKLAAPGAVQTPTVAGDRVYVGVDDNTLHAIAI</sequence>
<dbReference type="PANTHER" id="PTHR43289:SF34">
    <property type="entry name" value="SERINE_THREONINE-PROTEIN KINASE YBDM-RELATED"/>
    <property type="match status" value="1"/>
</dbReference>
<dbReference type="Gene3D" id="1.10.510.10">
    <property type="entry name" value="Transferase(Phosphotransferase) domain 1"/>
    <property type="match status" value="1"/>
</dbReference>
<dbReference type="PROSITE" id="PS50011">
    <property type="entry name" value="PROTEIN_KINASE_DOM"/>
    <property type="match status" value="1"/>
</dbReference>
<dbReference type="Gene3D" id="2.130.10.10">
    <property type="entry name" value="YVTN repeat-like/Quinoprotein amine dehydrogenase"/>
    <property type="match status" value="2"/>
</dbReference>
<dbReference type="PROSITE" id="PS00107">
    <property type="entry name" value="PROTEIN_KINASE_ATP"/>
    <property type="match status" value="1"/>
</dbReference>
<keyword evidence="1" id="KW-0808">Transferase</keyword>
<organism evidence="8 9">
    <name type="scientific">Streptodolium elevatio</name>
    <dbReference type="NCBI Taxonomy" id="3157996"/>
    <lineage>
        <taxon>Bacteria</taxon>
        <taxon>Bacillati</taxon>
        <taxon>Actinomycetota</taxon>
        <taxon>Actinomycetes</taxon>
        <taxon>Kitasatosporales</taxon>
        <taxon>Streptomycetaceae</taxon>
        <taxon>Streptodolium</taxon>
    </lineage>
</organism>
<feature type="region of interest" description="Disordered" evidence="6">
    <location>
        <begin position="299"/>
        <end position="384"/>
    </location>
</feature>